<dbReference type="RefSeq" id="WP_072934974.1">
    <property type="nucleotide sequence ID" value="NZ_FQUG01000003.1"/>
</dbReference>
<evidence type="ECO:0000313" key="2">
    <source>
        <dbReference type="Proteomes" id="UP000184404"/>
    </source>
</evidence>
<name>A0A1M4V676_9FIRM</name>
<dbReference type="SUPFAM" id="SSF160719">
    <property type="entry name" value="gpW/gp25-like"/>
    <property type="match status" value="1"/>
</dbReference>
<gene>
    <name evidence="1" type="ORF">SAMN02745190_00894</name>
</gene>
<organism evidence="1 2">
    <name type="scientific">Schwartzia succinivorans DSM 10502</name>
    <dbReference type="NCBI Taxonomy" id="1123243"/>
    <lineage>
        <taxon>Bacteria</taxon>
        <taxon>Bacillati</taxon>
        <taxon>Bacillota</taxon>
        <taxon>Negativicutes</taxon>
        <taxon>Selenomonadales</taxon>
        <taxon>Selenomonadaceae</taxon>
        <taxon>Schwartzia</taxon>
    </lineage>
</organism>
<dbReference type="Proteomes" id="UP000184404">
    <property type="component" value="Unassembled WGS sequence"/>
</dbReference>
<dbReference type="STRING" id="1123243.SAMN02745190_00894"/>
<dbReference type="OrthoDB" id="89089at2"/>
<evidence type="ECO:0000313" key="1">
    <source>
        <dbReference type="EMBL" id="SHE64420.1"/>
    </source>
</evidence>
<dbReference type="AlphaFoldDB" id="A0A1M4V676"/>
<reference evidence="1 2" key="1">
    <citation type="submission" date="2016-11" db="EMBL/GenBank/DDBJ databases">
        <authorList>
            <person name="Jaros S."/>
            <person name="Januszkiewicz K."/>
            <person name="Wedrychowicz H."/>
        </authorList>
    </citation>
    <scope>NUCLEOTIDE SEQUENCE [LARGE SCALE GENOMIC DNA]</scope>
    <source>
        <strain evidence="1 2">DSM 10502</strain>
    </source>
</reference>
<dbReference type="InterPro" id="IPR020288">
    <property type="entry name" value="Sheath_initiator"/>
</dbReference>
<sequence length="145" mass="16614">MALLPDTSLTDAGITYEMAEMQPNKTYKMLVGDEHVQGSISDKLSAVQQAAYKILNTERYKHVIYSWNYGVELQDLFGKPIPYVLSELPRRIREGLMQDDRIEDVTDFDISYERDNSKGRRGDVVAKFKIKSVYGEIEMQKGVNV</sequence>
<proteinExistence type="predicted"/>
<accession>A0A1M4V676</accession>
<protein>
    <recommendedName>
        <fullName evidence="3">DUF2634 domain-containing protein</fullName>
    </recommendedName>
</protein>
<dbReference type="EMBL" id="FQUG01000003">
    <property type="protein sequence ID" value="SHE64420.1"/>
    <property type="molecule type" value="Genomic_DNA"/>
</dbReference>
<evidence type="ECO:0008006" key="3">
    <source>
        <dbReference type="Google" id="ProtNLM"/>
    </source>
</evidence>
<dbReference type="Pfam" id="PF10934">
    <property type="entry name" value="Sheath_initiator"/>
    <property type="match status" value="1"/>
</dbReference>
<keyword evidence="2" id="KW-1185">Reference proteome</keyword>